<dbReference type="EMBL" id="CP020919">
    <property type="protein sequence ID" value="AWG25434.1"/>
    <property type="molecule type" value="Genomic_DNA"/>
</dbReference>
<keyword evidence="2" id="KW-1185">Reference proteome</keyword>
<sequence length="163" mass="18553">MVFLNTGTMIQHYISSICLKKRFFRDIEEWYYNLLNSSVRQHLFYVLLCLFVFSAKGHAQVNNYIFIPSSGTYTEITGTDVLNTSNTFYNGIPLGFNFVFNGTSYSYVHISSNGWMTLGTSATNNTITNATPANNIATGTVRPIIAPLWDQLFFILYWAPRVK</sequence>
<evidence type="ECO:0000313" key="1">
    <source>
        <dbReference type="EMBL" id="AWG25434.1"/>
    </source>
</evidence>
<dbReference type="KEGG" id="fki:FK004_09400"/>
<protein>
    <submittedName>
        <fullName evidence="1">Uncharacterized protein</fullName>
    </submittedName>
</protein>
<proteinExistence type="predicted"/>
<evidence type="ECO:0000313" key="2">
    <source>
        <dbReference type="Proteomes" id="UP000244677"/>
    </source>
</evidence>
<name>A0A2S1LNX2_9FLAO</name>
<reference evidence="1 2" key="1">
    <citation type="submission" date="2017-04" db="EMBL/GenBank/DDBJ databases">
        <title>Complete genome sequence of Flavobacterium kingsejong AJ004.</title>
        <authorList>
            <person name="Lee P.C."/>
        </authorList>
    </citation>
    <scope>NUCLEOTIDE SEQUENCE [LARGE SCALE GENOMIC DNA]</scope>
    <source>
        <strain evidence="1 2">AJ004</strain>
    </source>
</reference>
<organism evidence="1 2">
    <name type="scientific">Flavobacterium kingsejongi</name>
    <dbReference type="NCBI Taxonomy" id="1678728"/>
    <lineage>
        <taxon>Bacteria</taxon>
        <taxon>Pseudomonadati</taxon>
        <taxon>Bacteroidota</taxon>
        <taxon>Flavobacteriia</taxon>
        <taxon>Flavobacteriales</taxon>
        <taxon>Flavobacteriaceae</taxon>
        <taxon>Flavobacterium</taxon>
    </lineage>
</organism>
<gene>
    <name evidence="1" type="ORF">FK004_09400</name>
</gene>
<dbReference type="Proteomes" id="UP000244677">
    <property type="component" value="Chromosome"/>
</dbReference>
<accession>A0A2S1LNX2</accession>
<dbReference type="AlphaFoldDB" id="A0A2S1LNX2"/>